<dbReference type="CDD" id="cd06233">
    <property type="entry name" value="M14-like"/>
    <property type="match status" value="1"/>
</dbReference>
<keyword evidence="3" id="KW-0378">Hydrolase</keyword>
<evidence type="ECO:0000256" key="1">
    <source>
        <dbReference type="PROSITE-ProRule" id="PRU01379"/>
    </source>
</evidence>
<dbReference type="OrthoDB" id="4014363at2"/>
<sequence>MNPTYFQTYRIARERFLEATEQAHGKVNSLIHPQKGPEQEELSLDVAQTGDPQAKRVIVISSGLHGAEAQLGSAVQLAILEYLKSNELPTDVRIVLLHALNPWGFAYVRRVDEQNVDGNRNFLIQGESYQTDENELYGQLDQFLNPADQSQLQRSFLLQAGQLLLKHPYQKVFKAIASGQNRFPHGLFYGGDAPNWTTRQFTEYFPAWIAGATHCCHLDFHTGLGKYGRGELLIDTPLDEQTQRWLKEAYSGESLHSFHKQNEPPYQARGSISRWVHSNSTASHTISACAEFGTYSSLKMLKTLRQENYYAQFGAPDSKAFQSARKKLQEAFCPSSNRWRQNVLERGVSLIRSAIENVHRW</sequence>
<proteinExistence type="inferred from homology"/>
<dbReference type="RefSeq" id="WP_146503979.1">
    <property type="nucleotide sequence ID" value="NZ_SJPG01000001.1"/>
</dbReference>
<keyword evidence="3" id="KW-0121">Carboxypeptidase</keyword>
<dbReference type="InterPro" id="IPR000834">
    <property type="entry name" value="Peptidase_M14"/>
</dbReference>
<organism evidence="3 4">
    <name type="scientific">Rubinisphaera italica</name>
    <dbReference type="NCBI Taxonomy" id="2527969"/>
    <lineage>
        <taxon>Bacteria</taxon>
        <taxon>Pseudomonadati</taxon>
        <taxon>Planctomycetota</taxon>
        <taxon>Planctomycetia</taxon>
        <taxon>Planctomycetales</taxon>
        <taxon>Planctomycetaceae</taxon>
        <taxon>Rubinisphaera</taxon>
    </lineage>
</organism>
<dbReference type="EMBL" id="SJPG01000001">
    <property type="protein sequence ID" value="TWT62080.1"/>
    <property type="molecule type" value="Genomic_DNA"/>
</dbReference>
<dbReference type="Proteomes" id="UP000316095">
    <property type="component" value="Unassembled WGS sequence"/>
</dbReference>
<keyword evidence="4" id="KW-1185">Reference proteome</keyword>
<dbReference type="GO" id="GO:0008270">
    <property type="term" value="F:zinc ion binding"/>
    <property type="evidence" value="ECO:0007669"/>
    <property type="project" value="InterPro"/>
</dbReference>
<dbReference type="AlphaFoldDB" id="A0A5C5XGD8"/>
<reference evidence="3 4" key="1">
    <citation type="submission" date="2019-02" db="EMBL/GenBank/DDBJ databases">
        <title>Deep-cultivation of Planctomycetes and their phenomic and genomic characterization uncovers novel biology.</title>
        <authorList>
            <person name="Wiegand S."/>
            <person name="Jogler M."/>
            <person name="Boedeker C."/>
            <person name="Pinto D."/>
            <person name="Vollmers J."/>
            <person name="Rivas-Marin E."/>
            <person name="Kohn T."/>
            <person name="Peeters S.H."/>
            <person name="Heuer A."/>
            <person name="Rast P."/>
            <person name="Oberbeckmann S."/>
            <person name="Bunk B."/>
            <person name="Jeske O."/>
            <person name="Meyerdierks A."/>
            <person name="Storesund J.E."/>
            <person name="Kallscheuer N."/>
            <person name="Luecker S."/>
            <person name="Lage O.M."/>
            <person name="Pohl T."/>
            <person name="Merkel B.J."/>
            <person name="Hornburger P."/>
            <person name="Mueller R.-W."/>
            <person name="Bruemmer F."/>
            <person name="Labrenz M."/>
            <person name="Spormann A.M."/>
            <person name="Op Den Camp H."/>
            <person name="Overmann J."/>
            <person name="Amann R."/>
            <person name="Jetten M.S.M."/>
            <person name="Mascher T."/>
            <person name="Medema M.H."/>
            <person name="Devos D.P."/>
            <person name="Kaster A.-K."/>
            <person name="Ovreas L."/>
            <person name="Rohde M."/>
            <person name="Galperin M.Y."/>
            <person name="Jogler C."/>
        </authorList>
    </citation>
    <scope>NUCLEOTIDE SEQUENCE [LARGE SCALE GENOMIC DNA]</scope>
    <source>
        <strain evidence="3 4">Pan54</strain>
    </source>
</reference>
<dbReference type="GO" id="GO:0006508">
    <property type="term" value="P:proteolysis"/>
    <property type="evidence" value="ECO:0007669"/>
    <property type="project" value="InterPro"/>
</dbReference>
<feature type="domain" description="Peptidase M14" evidence="2">
    <location>
        <begin position="5"/>
        <end position="328"/>
    </location>
</feature>
<dbReference type="Pfam" id="PF10994">
    <property type="entry name" value="DUF2817"/>
    <property type="match status" value="1"/>
</dbReference>
<dbReference type="PROSITE" id="PS52035">
    <property type="entry name" value="PEPTIDASE_M14"/>
    <property type="match status" value="1"/>
</dbReference>
<protein>
    <submittedName>
        <fullName evidence="3">Zinc carboxypeptidase</fullName>
    </submittedName>
</protein>
<evidence type="ECO:0000313" key="4">
    <source>
        <dbReference type="Proteomes" id="UP000316095"/>
    </source>
</evidence>
<dbReference type="InterPro" id="IPR021259">
    <property type="entry name" value="DUF2817"/>
</dbReference>
<accession>A0A5C5XGD8</accession>
<dbReference type="SUPFAM" id="SSF53187">
    <property type="entry name" value="Zn-dependent exopeptidases"/>
    <property type="match status" value="1"/>
</dbReference>
<evidence type="ECO:0000313" key="3">
    <source>
        <dbReference type="EMBL" id="TWT62080.1"/>
    </source>
</evidence>
<dbReference type="GO" id="GO:0004181">
    <property type="term" value="F:metallocarboxypeptidase activity"/>
    <property type="evidence" value="ECO:0007669"/>
    <property type="project" value="InterPro"/>
</dbReference>
<evidence type="ECO:0000259" key="2">
    <source>
        <dbReference type="PROSITE" id="PS52035"/>
    </source>
</evidence>
<feature type="active site" description="Proton donor/acceptor" evidence="1">
    <location>
        <position position="291"/>
    </location>
</feature>
<name>A0A5C5XGD8_9PLAN</name>
<comment type="caution">
    <text evidence="3">The sequence shown here is derived from an EMBL/GenBank/DDBJ whole genome shotgun (WGS) entry which is preliminary data.</text>
</comment>
<dbReference type="Gene3D" id="3.40.630.10">
    <property type="entry name" value="Zn peptidases"/>
    <property type="match status" value="1"/>
</dbReference>
<gene>
    <name evidence="3" type="ORF">Pan54_28190</name>
</gene>
<keyword evidence="3" id="KW-0645">Protease</keyword>
<comment type="similarity">
    <text evidence="1">Belongs to the peptidase M14 family.</text>
</comment>